<proteinExistence type="predicted"/>
<dbReference type="AlphaFoldDB" id="A0AA38R6D9"/>
<comment type="caution">
    <text evidence="1">The sequence shown here is derived from an EMBL/GenBank/DDBJ whole genome shotgun (WGS) entry which is preliminary data.</text>
</comment>
<evidence type="ECO:0000313" key="2">
    <source>
        <dbReference type="Proteomes" id="UP001174694"/>
    </source>
</evidence>
<dbReference type="Proteomes" id="UP001174694">
    <property type="component" value="Unassembled WGS sequence"/>
</dbReference>
<accession>A0AA38R6D9</accession>
<protein>
    <submittedName>
        <fullName evidence="1">Uncharacterized protein</fullName>
    </submittedName>
</protein>
<sequence>MAGSTRQRSQIYVTCRPIFSGQNAQSRYSGTCSRSRTFESEFCAKKEFPHLFRLSPLRDAQHKASEVDAGRSTAEALNEIATRDGDALSVVDGDDMEPEDAVGPKGLADTGLLPPERIPPETQPPQEKLPLLYPAYLPYETQHLILTSAQQALEDCCYDFAKTSMPLILQKNAWDCPAAVELTHWVKIFRRKEGKHHLVADLGAEELAELLVTVSRLRHTAVHRLPTTSRGISQLLQSAVRLAGVLNDNLRAAQLEELRSNVDNQINAMGAR</sequence>
<evidence type="ECO:0000313" key="1">
    <source>
        <dbReference type="EMBL" id="KAJ9130468.1"/>
    </source>
</evidence>
<organism evidence="1 2">
    <name type="scientific">Pleurostoma richardsiae</name>
    <dbReference type="NCBI Taxonomy" id="41990"/>
    <lineage>
        <taxon>Eukaryota</taxon>
        <taxon>Fungi</taxon>
        <taxon>Dikarya</taxon>
        <taxon>Ascomycota</taxon>
        <taxon>Pezizomycotina</taxon>
        <taxon>Sordariomycetes</taxon>
        <taxon>Sordariomycetidae</taxon>
        <taxon>Calosphaeriales</taxon>
        <taxon>Pleurostomataceae</taxon>
        <taxon>Pleurostoma</taxon>
    </lineage>
</organism>
<reference evidence="1" key="1">
    <citation type="submission" date="2022-07" db="EMBL/GenBank/DDBJ databases">
        <title>Fungi with potential for degradation of polypropylene.</title>
        <authorList>
            <person name="Gostincar C."/>
        </authorList>
    </citation>
    <scope>NUCLEOTIDE SEQUENCE</scope>
    <source>
        <strain evidence="1">EXF-13308</strain>
    </source>
</reference>
<name>A0AA38R6D9_9PEZI</name>
<keyword evidence="2" id="KW-1185">Reference proteome</keyword>
<gene>
    <name evidence="1" type="ORF">NKR23_g12180</name>
</gene>
<dbReference type="EMBL" id="JANBVO010000088">
    <property type="protein sequence ID" value="KAJ9130468.1"/>
    <property type="molecule type" value="Genomic_DNA"/>
</dbReference>